<evidence type="ECO:0000256" key="4">
    <source>
        <dbReference type="ARBA" id="ARBA00022723"/>
    </source>
</evidence>
<feature type="compositionally biased region" description="Low complexity" evidence="12">
    <location>
        <begin position="38"/>
        <end position="62"/>
    </location>
</feature>
<feature type="binding site" evidence="11">
    <location>
        <position position="241"/>
    </location>
    <ligand>
        <name>Zn(2+)</name>
        <dbReference type="ChEBI" id="CHEBI:29105"/>
    </ligand>
</feature>
<feature type="binding site" evidence="11">
    <location>
        <position position="185"/>
    </location>
    <ligand>
        <name>Zn(2+)</name>
        <dbReference type="ChEBI" id="CHEBI:29105"/>
    </ligand>
</feature>
<evidence type="ECO:0000256" key="7">
    <source>
        <dbReference type="ARBA" id="ARBA00023125"/>
    </source>
</evidence>
<keyword evidence="15" id="KW-1185">Reference proteome</keyword>
<feature type="binding site" evidence="11">
    <location>
        <position position="188"/>
    </location>
    <ligand>
        <name>Zn(2+)</name>
        <dbReference type="ChEBI" id="CHEBI:29105"/>
    </ligand>
</feature>
<reference evidence="16" key="1">
    <citation type="submission" date="2020-12" db="UniProtKB">
        <authorList>
            <consortium name="WormBaseParasite"/>
        </authorList>
    </citation>
    <scope>IDENTIFICATION</scope>
    <source>
        <strain evidence="16">MHco3</strain>
    </source>
</reference>
<feature type="domain" description="p53 DNA-binding" evidence="13">
    <location>
        <begin position="115"/>
        <end position="288"/>
    </location>
</feature>
<dbReference type="GO" id="GO:0000981">
    <property type="term" value="F:DNA-binding transcription factor activity, RNA polymerase II-specific"/>
    <property type="evidence" value="ECO:0007669"/>
    <property type="project" value="TreeGrafter"/>
</dbReference>
<evidence type="ECO:0000259" key="14">
    <source>
        <dbReference type="Pfam" id="PF21907"/>
    </source>
</evidence>
<evidence type="ECO:0000256" key="12">
    <source>
        <dbReference type="SAM" id="MobiDB-lite"/>
    </source>
</evidence>
<dbReference type="Pfam" id="PF00870">
    <property type="entry name" value="P53"/>
    <property type="match status" value="1"/>
</dbReference>
<dbReference type="InterPro" id="IPR012346">
    <property type="entry name" value="p53/RUNT-type_TF_DNA-bd_sf"/>
</dbReference>
<accession>A0A7I4Y115</accession>
<evidence type="ECO:0000256" key="11">
    <source>
        <dbReference type="PIRSR" id="PIRSR602117-1"/>
    </source>
</evidence>
<dbReference type="InterPro" id="IPR011615">
    <property type="entry name" value="p53_DNA-bd"/>
</dbReference>
<comment type="cofactor">
    <cofactor evidence="11">
        <name>Zn(2+)</name>
        <dbReference type="ChEBI" id="CHEBI:29105"/>
    </cofactor>
    <text evidence="11">Binds 1 zinc ion per subunit.</text>
</comment>
<evidence type="ECO:0000256" key="3">
    <source>
        <dbReference type="ARBA" id="ARBA00022703"/>
    </source>
</evidence>
<evidence type="ECO:0000313" key="16">
    <source>
        <dbReference type="WBParaSite" id="HCON_00030400-00001"/>
    </source>
</evidence>
<keyword evidence="5 11" id="KW-0862">Zinc</keyword>
<dbReference type="OMA" id="NSYLAWF"/>
<organism evidence="15 16">
    <name type="scientific">Haemonchus contortus</name>
    <name type="common">Barber pole worm</name>
    <dbReference type="NCBI Taxonomy" id="6289"/>
    <lineage>
        <taxon>Eukaryota</taxon>
        <taxon>Metazoa</taxon>
        <taxon>Ecdysozoa</taxon>
        <taxon>Nematoda</taxon>
        <taxon>Chromadorea</taxon>
        <taxon>Rhabditida</taxon>
        <taxon>Rhabditina</taxon>
        <taxon>Rhabditomorpha</taxon>
        <taxon>Strongyloidea</taxon>
        <taxon>Trichostrongylidae</taxon>
        <taxon>Haemonchus</taxon>
    </lineage>
</organism>
<dbReference type="GO" id="GO:0005634">
    <property type="term" value="C:nucleus"/>
    <property type="evidence" value="ECO:0007669"/>
    <property type="project" value="UniProtKB-SubCell"/>
</dbReference>
<dbReference type="GO" id="GO:0046872">
    <property type="term" value="F:metal ion binding"/>
    <property type="evidence" value="ECO:0007669"/>
    <property type="project" value="UniProtKB-KW"/>
</dbReference>
<dbReference type="PANTHER" id="PTHR11447:SF16">
    <property type="entry name" value="P53 PROTEIN LONG FORM VARIANT 1"/>
    <property type="match status" value="1"/>
</dbReference>
<evidence type="ECO:0000259" key="13">
    <source>
        <dbReference type="Pfam" id="PF00870"/>
    </source>
</evidence>
<keyword evidence="7" id="KW-0238">DNA-binding</keyword>
<sequence>MQTRSTKANLKNASQTPPENQQQEAQGRGSHPPESDYNDQLAEQTEQQQQQQQNSDQWTSSSESVVTQKPFAQNSGSTHSMVRPAQVSSSVILNPSGHRLHYQLPHHPAFSERVFSVGITPQTKSSKNLDYVVMRNKCGMTLYSKSELMVPFVFSTSNNCEPNSMIRVHAEYTEERYANKPVERCPNHQYKDTLAATANIRQHFVRCEHVGAEYVEKDGGYFVRIPMCDSTGFAFTCFSSCSGGINRRPLQLVFTLEAPGTGKVLDICLIALKVCANPLRDSSKEDDKMYAFDSSCDPFGGISTRRRAVRPEETMFKRGRGRFCDDSCFIFELHMNDFAKFRKFLWYMANEDKIDQLISLDTPENPFREEDSMFSVETPFKYWLNRQGINLGSAIEGFDRRAIFTLGDLARMYRPDLFAQLGIDTEQGGLLTKAFQDWFMVNRATARRQMLNLEATFGHYTHA</sequence>
<dbReference type="GO" id="GO:0006915">
    <property type="term" value="P:apoptotic process"/>
    <property type="evidence" value="ECO:0007669"/>
    <property type="project" value="UniProtKB-KW"/>
</dbReference>
<evidence type="ECO:0000256" key="9">
    <source>
        <dbReference type="ARBA" id="ARBA00023163"/>
    </source>
</evidence>
<evidence type="ECO:0000256" key="5">
    <source>
        <dbReference type="ARBA" id="ARBA00022833"/>
    </source>
</evidence>
<comment type="subcellular location">
    <subcellularLocation>
        <location evidence="1">Nucleus</location>
    </subcellularLocation>
</comment>
<dbReference type="Pfam" id="PF21907">
    <property type="entry name" value="SAM_CEP-1_C"/>
    <property type="match status" value="1"/>
</dbReference>
<keyword evidence="9" id="KW-0804">Transcription</keyword>
<evidence type="ECO:0000313" key="15">
    <source>
        <dbReference type="Proteomes" id="UP000025227"/>
    </source>
</evidence>
<keyword evidence="6" id="KW-0805">Transcription regulation</keyword>
<dbReference type="InterPro" id="IPR054106">
    <property type="entry name" value="CEP-1_C"/>
</dbReference>
<comment type="similarity">
    <text evidence="2">Belongs to the p53 family.</text>
</comment>
<feature type="region of interest" description="Disordered" evidence="12">
    <location>
        <begin position="1"/>
        <end position="67"/>
    </location>
</feature>
<keyword evidence="3" id="KW-0053">Apoptosis</keyword>
<protein>
    <submittedName>
        <fullName evidence="16">P53 domain-containing protein</fullName>
    </submittedName>
</protein>
<dbReference type="PANTHER" id="PTHR11447">
    <property type="entry name" value="CELLULAR TUMOR ANTIGEN P53"/>
    <property type="match status" value="1"/>
</dbReference>
<dbReference type="Proteomes" id="UP000025227">
    <property type="component" value="Unplaced"/>
</dbReference>
<dbReference type="WBParaSite" id="HCON_00030400-00001">
    <property type="protein sequence ID" value="HCON_00030400-00001"/>
    <property type="gene ID" value="HCON_00030400"/>
</dbReference>
<dbReference type="InterPro" id="IPR002117">
    <property type="entry name" value="p53_tumour_suppressor"/>
</dbReference>
<dbReference type="AlphaFoldDB" id="A0A7I4Y115"/>
<name>A0A7I4Y115_HAECO</name>
<feature type="binding site" evidence="11">
    <location>
        <position position="237"/>
    </location>
    <ligand>
        <name>Zn(2+)</name>
        <dbReference type="ChEBI" id="CHEBI:29105"/>
    </ligand>
</feature>
<proteinExistence type="inferred from homology"/>
<dbReference type="SUPFAM" id="SSF49417">
    <property type="entry name" value="p53-like transcription factors"/>
    <property type="match status" value="1"/>
</dbReference>
<dbReference type="OrthoDB" id="5915660at2759"/>
<feature type="compositionally biased region" description="Polar residues" evidence="12">
    <location>
        <begin position="1"/>
        <end position="25"/>
    </location>
</feature>
<dbReference type="Gene3D" id="2.60.40.720">
    <property type="match status" value="1"/>
</dbReference>
<keyword evidence="8" id="KW-0010">Activator</keyword>
<evidence type="ECO:0000256" key="1">
    <source>
        <dbReference type="ARBA" id="ARBA00004123"/>
    </source>
</evidence>
<evidence type="ECO:0000256" key="6">
    <source>
        <dbReference type="ARBA" id="ARBA00023015"/>
    </source>
</evidence>
<evidence type="ECO:0000256" key="10">
    <source>
        <dbReference type="ARBA" id="ARBA00023242"/>
    </source>
</evidence>
<feature type="domain" description="CEP-1 C-terminal SAM" evidence="14">
    <location>
        <begin position="340"/>
        <end position="441"/>
    </location>
</feature>
<evidence type="ECO:0000256" key="8">
    <source>
        <dbReference type="ARBA" id="ARBA00023159"/>
    </source>
</evidence>
<evidence type="ECO:0000256" key="2">
    <source>
        <dbReference type="ARBA" id="ARBA00006167"/>
    </source>
</evidence>
<dbReference type="GO" id="GO:0000978">
    <property type="term" value="F:RNA polymerase II cis-regulatory region sequence-specific DNA binding"/>
    <property type="evidence" value="ECO:0007669"/>
    <property type="project" value="TreeGrafter"/>
</dbReference>
<dbReference type="InterPro" id="IPR008967">
    <property type="entry name" value="p53-like_TF_DNA-bd_sf"/>
</dbReference>
<keyword evidence="10" id="KW-0539">Nucleus</keyword>
<keyword evidence="4 11" id="KW-0479">Metal-binding</keyword>